<keyword evidence="2" id="KW-1185">Reference proteome</keyword>
<proteinExistence type="predicted"/>
<gene>
    <name evidence="1" type="ORF">KQX54_003959</name>
</gene>
<accession>A0AAV7IJG2</accession>
<protein>
    <submittedName>
        <fullName evidence="1">Uncharacterized protein</fullName>
    </submittedName>
</protein>
<organism evidence="1 2">
    <name type="scientific">Cotesia glomerata</name>
    <name type="common">Lepidopteran parasitic wasp</name>
    <name type="synonym">Apanteles glomeratus</name>
    <dbReference type="NCBI Taxonomy" id="32391"/>
    <lineage>
        <taxon>Eukaryota</taxon>
        <taxon>Metazoa</taxon>
        <taxon>Ecdysozoa</taxon>
        <taxon>Arthropoda</taxon>
        <taxon>Hexapoda</taxon>
        <taxon>Insecta</taxon>
        <taxon>Pterygota</taxon>
        <taxon>Neoptera</taxon>
        <taxon>Endopterygota</taxon>
        <taxon>Hymenoptera</taxon>
        <taxon>Apocrita</taxon>
        <taxon>Ichneumonoidea</taxon>
        <taxon>Braconidae</taxon>
        <taxon>Microgastrinae</taxon>
        <taxon>Cotesia</taxon>
    </lineage>
</organism>
<evidence type="ECO:0000313" key="1">
    <source>
        <dbReference type="EMBL" id="KAH0553753.1"/>
    </source>
</evidence>
<name>A0AAV7IJG2_COTGL</name>
<dbReference type="AlphaFoldDB" id="A0AAV7IJG2"/>
<comment type="caution">
    <text evidence="1">The sequence shown here is derived from an EMBL/GenBank/DDBJ whole genome shotgun (WGS) entry which is preliminary data.</text>
</comment>
<sequence length="71" mass="8201">MYSCNLCEVEEDKNFRLEETLPLYPLSQKLQEQKLSHAPFAVRVRTVQAIHVSYLLQATSEEQPLQTYASS</sequence>
<dbReference type="EMBL" id="JAHXZJ010001119">
    <property type="protein sequence ID" value="KAH0553753.1"/>
    <property type="molecule type" value="Genomic_DNA"/>
</dbReference>
<evidence type="ECO:0000313" key="2">
    <source>
        <dbReference type="Proteomes" id="UP000826195"/>
    </source>
</evidence>
<reference evidence="1 2" key="1">
    <citation type="journal article" date="2021" name="J. Hered.">
        <title>A chromosome-level genome assembly of the parasitoid wasp, Cotesia glomerata (Hymenoptera: Braconidae).</title>
        <authorList>
            <person name="Pinto B.J."/>
            <person name="Weis J.J."/>
            <person name="Gamble T."/>
            <person name="Ode P.J."/>
            <person name="Paul R."/>
            <person name="Zaspel J.M."/>
        </authorList>
    </citation>
    <scope>NUCLEOTIDE SEQUENCE [LARGE SCALE GENOMIC DNA]</scope>
    <source>
        <strain evidence="1">CgM1</strain>
    </source>
</reference>
<dbReference type="Proteomes" id="UP000826195">
    <property type="component" value="Unassembled WGS sequence"/>
</dbReference>